<feature type="domain" description="Fucosyltransferase C-terminal" evidence="13">
    <location>
        <begin position="277"/>
        <end position="447"/>
    </location>
</feature>
<evidence type="ECO:0000256" key="12">
    <source>
        <dbReference type="RuleBase" id="RU003832"/>
    </source>
</evidence>
<dbReference type="InterPro" id="IPR055270">
    <property type="entry name" value="Glyco_tran_10_C"/>
</dbReference>
<comment type="pathway">
    <text evidence="2">Protein modification; protein glycosylation.</text>
</comment>
<evidence type="ECO:0000313" key="16">
    <source>
        <dbReference type="Proteomes" id="UP000663828"/>
    </source>
</evidence>
<evidence type="ECO:0000256" key="3">
    <source>
        <dbReference type="ARBA" id="ARBA00008919"/>
    </source>
</evidence>
<evidence type="ECO:0000256" key="2">
    <source>
        <dbReference type="ARBA" id="ARBA00004922"/>
    </source>
</evidence>
<evidence type="ECO:0000259" key="13">
    <source>
        <dbReference type="Pfam" id="PF00852"/>
    </source>
</evidence>
<dbReference type="EC" id="2.4.1.-" evidence="12"/>
<dbReference type="PANTHER" id="PTHR48438:SF1">
    <property type="entry name" value="ALPHA-(1,3)-FUCOSYLTRANSFERASE C-RELATED"/>
    <property type="match status" value="1"/>
</dbReference>
<dbReference type="GO" id="GO:0032580">
    <property type="term" value="C:Golgi cisterna membrane"/>
    <property type="evidence" value="ECO:0007669"/>
    <property type="project" value="UniProtKB-SubCell"/>
</dbReference>
<keyword evidence="10 12" id="KW-0472">Membrane</keyword>
<dbReference type="InterPro" id="IPR001503">
    <property type="entry name" value="Glyco_trans_10"/>
</dbReference>
<comment type="caution">
    <text evidence="15">The sequence shown here is derived from an EMBL/GenBank/DDBJ whole genome shotgun (WGS) entry which is preliminary data.</text>
</comment>
<dbReference type="EMBL" id="CAJNOR010000119">
    <property type="protein sequence ID" value="CAF0805494.1"/>
    <property type="molecule type" value="Genomic_DNA"/>
</dbReference>
<keyword evidence="4 12" id="KW-0328">Glycosyltransferase</keyword>
<evidence type="ECO:0000256" key="8">
    <source>
        <dbReference type="ARBA" id="ARBA00022989"/>
    </source>
</evidence>
<dbReference type="GO" id="GO:0008417">
    <property type="term" value="F:fucosyltransferase activity"/>
    <property type="evidence" value="ECO:0007669"/>
    <property type="project" value="InterPro"/>
</dbReference>
<dbReference type="InterPro" id="IPR031481">
    <property type="entry name" value="Glyco_tran_10_N"/>
</dbReference>
<dbReference type="InterPro" id="IPR038577">
    <property type="entry name" value="GT10-like_C_sf"/>
</dbReference>
<feature type="transmembrane region" description="Helical" evidence="12">
    <location>
        <begin position="25"/>
        <end position="43"/>
    </location>
</feature>
<evidence type="ECO:0000256" key="6">
    <source>
        <dbReference type="ARBA" id="ARBA00022692"/>
    </source>
</evidence>
<gene>
    <name evidence="15" type="ORF">XAT740_LOCUS3195</name>
</gene>
<dbReference type="PANTHER" id="PTHR48438">
    <property type="entry name" value="ALPHA-(1,3)-FUCOSYLTRANSFERASE C-RELATED"/>
    <property type="match status" value="1"/>
</dbReference>
<reference evidence="15" key="1">
    <citation type="submission" date="2021-02" db="EMBL/GenBank/DDBJ databases">
        <authorList>
            <person name="Nowell W R."/>
        </authorList>
    </citation>
    <scope>NUCLEOTIDE SEQUENCE</scope>
</reference>
<dbReference type="GO" id="GO:0000139">
    <property type="term" value="C:Golgi membrane"/>
    <property type="evidence" value="ECO:0007669"/>
    <property type="project" value="UniProtKB-SubCell"/>
</dbReference>
<feature type="domain" description="Fucosyltransferase N-terminal" evidence="14">
    <location>
        <begin position="147"/>
        <end position="233"/>
    </location>
</feature>
<dbReference type="UniPathway" id="UPA00378"/>
<dbReference type="Pfam" id="PF17039">
    <property type="entry name" value="Glyco_tran_10_N"/>
    <property type="match status" value="1"/>
</dbReference>
<evidence type="ECO:0000259" key="14">
    <source>
        <dbReference type="Pfam" id="PF17039"/>
    </source>
</evidence>
<dbReference type="Pfam" id="PF00852">
    <property type="entry name" value="Glyco_transf_10"/>
    <property type="match status" value="1"/>
</dbReference>
<accession>A0A813T2U6</accession>
<evidence type="ECO:0000256" key="7">
    <source>
        <dbReference type="ARBA" id="ARBA00022968"/>
    </source>
</evidence>
<keyword evidence="9 12" id="KW-0333">Golgi apparatus</keyword>
<evidence type="ECO:0000256" key="10">
    <source>
        <dbReference type="ARBA" id="ARBA00023136"/>
    </source>
</evidence>
<evidence type="ECO:0000256" key="4">
    <source>
        <dbReference type="ARBA" id="ARBA00022676"/>
    </source>
</evidence>
<dbReference type="Gene3D" id="3.40.50.11660">
    <property type="entry name" value="Glycosyl transferase family 10, C-terminal domain"/>
    <property type="match status" value="1"/>
</dbReference>
<name>A0A813T2U6_ADIRI</name>
<evidence type="ECO:0000256" key="5">
    <source>
        <dbReference type="ARBA" id="ARBA00022679"/>
    </source>
</evidence>
<keyword evidence="8 12" id="KW-1133">Transmembrane helix</keyword>
<keyword evidence="16" id="KW-1185">Reference proteome</keyword>
<evidence type="ECO:0000256" key="11">
    <source>
        <dbReference type="ARBA" id="ARBA00023180"/>
    </source>
</evidence>
<organism evidence="15 16">
    <name type="scientific">Adineta ricciae</name>
    <name type="common">Rotifer</name>
    <dbReference type="NCBI Taxonomy" id="249248"/>
    <lineage>
        <taxon>Eukaryota</taxon>
        <taxon>Metazoa</taxon>
        <taxon>Spiralia</taxon>
        <taxon>Gnathifera</taxon>
        <taxon>Rotifera</taxon>
        <taxon>Eurotatoria</taxon>
        <taxon>Bdelloidea</taxon>
        <taxon>Adinetida</taxon>
        <taxon>Adinetidae</taxon>
        <taxon>Adineta</taxon>
    </lineage>
</organism>
<protein>
    <recommendedName>
        <fullName evidence="12">Fucosyltransferase</fullName>
        <ecNumber evidence="12">2.4.1.-</ecNumber>
    </recommendedName>
</protein>
<dbReference type="SUPFAM" id="SSF53756">
    <property type="entry name" value="UDP-Glycosyltransferase/glycogen phosphorylase"/>
    <property type="match status" value="1"/>
</dbReference>
<dbReference type="Proteomes" id="UP000663828">
    <property type="component" value="Unassembled WGS sequence"/>
</dbReference>
<proteinExistence type="inferred from homology"/>
<keyword evidence="5 12" id="KW-0808">Transferase</keyword>
<keyword evidence="7" id="KW-0735">Signal-anchor</keyword>
<evidence type="ECO:0000256" key="9">
    <source>
        <dbReference type="ARBA" id="ARBA00023034"/>
    </source>
</evidence>
<dbReference type="AlphaFoldDB" id="A0A813T2U6"/>
<keyword evidence="11" id="KW-0325">Glycoprotein</keyword>
<keyword evidence="6 12" id="KW-0812">Transmembrane</keyword>
<comment type="similarity">
    <text evidence="3 12">Belongs to the glycosyltransferase 10 family.</text>
</comment>
<evidence type="ECO:0000313" key="15">
    <source>
        <dbReference type="EMBL" id="CAF0805494.1"/>
    </source>
</evidence>
<sequence>MFMNKQNRTRCYHLVQCIPTNSTRCIKLFYSLIICTIILYLFYDKSSSNLFKTLTKPLLSLSILTNNTRNIGSEIFEEWIRSAATNENSTHLDIRRLSYPYYPRFPILSYTQDITKLDSASKLILLGNGFFENPSWDLISKERSSMETLWCPYLTKYCSITDDKSFFSDADAVVYHGRDPIDLKEANKYRQSHQRFVFALWESPAHTDSLKPYNAFFNWTMTYRLSSDIVASYYANTYFHSSSDYHQLLVRENATKDLHLTFDTADHQPSDAVLQAKKLGTVVALISNQGGSSRRLTFIKHLKNYIDVTVYGKHTIPCPKKGDCVKFLAQNYYFYLSFENSLCQDYTTEKFFGILRHPIVPVVRGFSNYSTFIPPSGFIDVNDFPDVISLARYLNETRDNREKYLSYFSWKQDYVWNQGSLFTSFCDLCIRLHLDHKPKVIEDIHSWWHDNMCRIPQRITLPKKSPKILIQRIFLRSTASTADRSSLSSYRSASHFSLKVARFLFLKRRINNQTGSTRFVPISTHAHYSKSETPDDLHELARSFLFSLEPEHRKILEKQLSNVETSLPTNSMRKTNITTVLPSQLAVVFLETGLPYIGFGFVDNFVMLVAGETIETFFGAALCLSTMAAAGLGNAISDVLGIGLADRIERTCGRFLAVFGISAPQLTAAQWRTRTVHSTQLMSKVICIFLGKFNR</sequence>
<comment type="subcellular location">
    <subcellularLocation>
        <location evidence="1">Golgi apparatus membrane</location>
        <topology evidence="1">Single-pass type II membrane protein</topology>
    </subcellularLocation>
    <subcellularLocation>
        <location evidence="12">Golgi apparatus</location>
        <location evidence="12">Golgi stack membrane</location>
        <topology evidence="12">Single-pass type II membrane protein</topology>
    </subcellularLocation>
</comment>
<evidence type="ECO:0000256" key="1">
    <source>
        <dbReference type="ARBA" id="ARBA00004323"/>
    </source>
</evidence>
<dbReference type="InterPro" id="IPR019537">
    <property type="entry name" value="TMEM65"/>
</dbReference>
<dbReference type="Pfam" id="PF10507">
    <property type="entry name" value="TMEM65"/>
    <property type="match status" value="1"/>
</dbReference>